<evidence type="ECO:0000313" key="2">
    <source>
        <dbReference type="EMBL" id="WWM65422.1"/>
    </source>
</evidence>
<reference evidence="2 3" key="1">
    <citation type="submission" date="2024-02" db="EMBL/GenBank/DDBJ databases">
        <title>The whole genome sequence of Pseudomonas benzopyrenica MLY92.</title>
        <authorList>
            <person name="Liu Y."/>
        </authorList>
    </citation>
    <scope>NUCLEOTIDE SEQUENCE [LARGE SCALE GENOMIC DNA]</scope>
    <source>
        <strain evidence="2 3">MLY92</strain>
    </source>
</reference>
<dbReference type="EMBL" id="CP145723">
    <property type="protein sequence ID" value="WWM65422.1"/>
    <property type="molecule type" value="Genomic_DNA"/>
</dbReference>
<organism evidence="2 3">
    <name type="scientific">Pseudomonas benzopyrenica</name>
    <dbReference type="NCBI Taxonomy" id="2993566"/>
    <lineage>
        <taxon>Bacteria</taxon>
        <taxon>Pseudomonadati</taxon>
        <taxon>Pseudomonadota</taxon>
        <taxon>Gammaproteobacteria</taxon>
        <taxon>Pseudomonadales</taxon>
        <taxon>Pseudomonadaceae</taxon>
        <taxon>Pseudomonas</taxon>
    </lineage>
</organism>
<accession>A0ABZ2FND6</accession>
<feature type="region of interest" description="Disordered" evidence="1">
    <location>
        <begin position="1"/>
        <end position="20"/>
    </location>
</feature>
<name>A0ABZ2FND6_9PSED</name>
<evidence type="ECO:0000256" key="1">
    <source>
        <dbReference type="SAM" id="MobiDB-lite"/>
    </source>
</evidence>
<sequence>MAIPKLTPLPPAPSQDDTEEVFVSRADASLTAQQGMVGEINQMLDALNPVLPEIQNASANASAAAKSAKAAQDAQAAAEAAAGNPIRLGLLHAVALCF</sequence>
<evidence type="ECO:0000313" key="3">
    <source>
        <dbReference type="Proteomes" id="UP001372714"/>
    </source>
</evidence>
<keyword evidence="3" id="KW-1185">Reference proteome</keyword>
<dbReference type="Proteomes" id="UP001372714">
    <property type="component" value="Chromosome"/>
</dbReference>
<proteinExistence type="predicted"/>
<gene>
    <name evidence="2" type="ORF">V6W80_17085</name>
</gene>
<protein>
    <submittedName>
        <fullName evidence="2">Uncharacterized protein</fullName>
    </submittedName>
</protein>
<dbReference type="RefSeq" id="WP_338544892.1">
    <property type="nucleotide sequence ID" value="NZ_CP145723.1"/>
</dbReference>